<evidence type="ECO:0000259" key="7">
    <source>
        <dbReference type="Pfam" id="PF02687"/>
    </source>
</evidence>
<organism evidence="8">
    <name type="scientific">termite gut metagenome</name>
    <dbReference type="NCBI Taxonomy" id="433724"/>
    <lineage>
        <taxon>unclassified sequences</taxon>
        <taxon>metagenomes</taxon>
        <taxon>organismal metagenomes</taxon>
    </lineage>
</organism>
<reference evidence="8" key="1">
    <citation type="submission" date="2019-03" db="EMBL/GenBank/DDBJ databases">
        <title>Single cell metagenomics reveals metabolic interactions within the superorganism composed of flagellate Streblomastix strix and complex community of Bacteroidetes bacteria on its surface.</title>
        <authorList>
            <person name="Treitli S.C."/>
            <person name="Kolisko M."/>
            <person name="Husnik F."/>
            <person name="Keeling P."/>
            <person name="Hampl V."/>
        </authorList>
    </citation>
    <scope>NUCLEOTIDE SEQUENCE</scope>
    <source>
        <strain evidence="8">STM</strain>
    </source>
</reference>
<dbReference type="PANTHER" id="PTHR43738">
    <property type="entry name" value="ABC TRANSPORTER, MEMBRANE PROTEIN"/>
    <property type="match status" value="1"/>
</dbReference>
<feature type="transmembrane region" description="Helical" evidence="6">
    <location>
        <begin position="14"/>
        <end position="35"/>
    </location>
</feature>
<feature type="transmembrane region" description="Helical" evidence="6">
    <location>
        <begin position="978"/>
        <end position="997"/>
    </location>
</feature>
<keyword evidence="5 6" id="KW-0472">Membrane</keyword>
<proteinExistence type="predicted"/>
<evidence type="ECO:0000256" key="6">
    <source>
        <dbReference type="SAM" id="Phobius"/>
    </source>
</evidence>
<keyword evidence="2" id="KW-1003">Cell membrane</keyword>
<dbReference type="InterPro" id="IPR003838">
    <property type="entry name" value="ABC3_permease_C"/>
</dbReference>
<dbReference type="PANTHER" id="PTHR43738:SF2">
    <property type="entry name" value="ABC TRANSPORTER PERMEASE"/>
    <property type="match status" value="1"/>
</dbReference>
<evidence type="ECO:0000256" key="4">
    <source>
        <dbReference type="ARBA" id="ARBA00022989"/>
    </source>
</evidence>
<gene>
    <name evidence="8" type="ORF">EZS27_023078</name>
</gene>
<feature type="transmembrane region" description="Helical" evidence="6">
    <location>
        <begin position="560"/>
        <end position="582"/>
    </location>
</feature>
<feature type="transmembrane region" description="Helical" evidence="6">
    <location>
        <begin position="603"/>
        <end position="621"/>
    </location>
</feature>
<keyword evidence="4 6" id="KW-1133">Transmembrane helix</keyword>
<feature type="transmembrane region" description="Helical" evidence="6">
    <location>
        <begin position="919"/>
        <end position="943"/>
    </location>
</feature>
<comment type="subcellular location">
    <subcellularLocation>
        <location evidence="1">Cell membrane</location>
        <topology evidence="1">Multi-pass membrane protein</topology>
    </subcellularLocation>
</comment>
<keyword evidence="3 6" id="KW-0812">Transmembrane</keyword>
<evidence type="ECO:0000313" key="8">
    <source>
        <dbReference type="EMBL" id="KAA6327982.1"/>
    </source>
</evidence>
<dbReference type="GO" id="GO:0005886">
    <property type="term" value="C:plasma membrane"/>
    <property type="evidence" value="ECO:0007669"/>
    <property type="project" value="UniProtKB-SubCell"/>
</dbReference>
<evidence type="ECO:0000256" key="2">
    <source>
        <dbReference type="ARBA" id="ARBA00022475"/>
    </source>
</evidence>
<dbReference type="Pfam" id="PF02687">
    <property type="entry name" value="FtsX"/>
    <property type="match status" value="1"/>
</dbReference>
<name>A0A5J4R2N2_9ZZZZ</name>
<comment type="caution">
    <text evidence="8">The sequence shown here is derived from an EMBL/GenBank/DDBJ whole genome shotgun (WGS) entry which is preliminary data.</text>
</comment>
<feature type="domain" description="ABC3 transporter permease C-terminal" evidence="7">
    <location>
        <begin position="466"/>
        <end position="586"/>
    </location>
</feature>
<dbReference type="AlphaFoldDB" id="A0A5J4R2N2"/>
<protein>
    <recommendedName>
        <fullName evidence="7">ABC3 transporter permease C-terminal domain-containing protein</fullName>
    </recommendedName>
</protein>
<feature type="transmembrane region" description="Helical" evidence="6">
    <location>
        <begin position="459"/>
        <end position="480"/>
    </location>
</feature>
<evidence type="ECO:0000256" key="5">
    <source>
        <dbReference type="ARBA" id="ARBA00023136"/>
    </source>
</evidence>
<evidence type="ECO:0000256" key="3">
    <source>
        <dbReference type="ARBA" id="ARBA00022692"/>
    </source>
</evidence>
<feature type="transmembrane region" description="Helical" evidence="6">
    <location>
        <begin position="627"/>
        <end position="647"/>
    </location>
</feature>
<sequence>MNLVKANITFYIRFYRLIALAVLIMTAVIVGSFVVGESVRSTLVQRVYERLGDTETILFSKNSFLESSVITNPLFEGHARSILVSNGFISDAGRMIPVMVWGVDDKEIPSRGVKINQALAEELTYRDADVEGRDIVLRLPATGLVPSGSLFVTDNYTTSARFALEGIVPAEDGGNLNVKNEQILPYNIFINRAELASILDIEGRINLILCNKIVSYADFAGIWHPSLSGIKENSHGEFAEITSDRMFIQRDAVQTLYTHNSESNRLFSYLVNSITVGNRSIPYSFATAADQYRGRALQENEIILSDYAAKRIGAKVNDAIRLTYFVSKDLKTLSTDTLYSRVGQIVPLGELFADKTLSADFPGLSDMEKCTDWDSDLPINMDLITKEDEDYWAQYRTTPKALVSYRAIYEKWGNAYGSATAIRNDKPFNTSGLDASMFGVQIIYPKELGLSAARNGVDFSSLFLSLGFFIILSAILLMLVPLSEMMYVRRNEIALFSALGYPKKRITGILWRESAPVVFVSSLIGIVAGLLYTWLILVLLGSLWKGATHTGGFVLFPNMGSVLTGFMAGIAVSLILLRVAIVRALKNHASNRKIQNNSLRRKLCLALVFTLATIISVYWAAANAISLFVVAGVLLIVTAACWGDYVVSRWGVPQSGLFHSSKLIWANLYANKKRVLLSFFTLTAGVFIVFSVGLNRRGFTDNAQLISGTGGYSLWCESSVPMYHNIATQAGREKLALNDLPEDTRVIQITRYSADDASCLNLNKVSQPTVLGLDMELLKTADFEIERSMYLAGEAVFEAVQTAVDSIYPVLIDETVLMWGLMLNLGDTISYESGTGKKVYLQLAGTLKNSIFQGNVLMDKRLFSEIWNEITGSEIALFQVDEQETEKTKRLLEQALNEYGVKVTTTAQRLKEFNSVTDAYLNIFLTLGGLGLLLGIMSFIIVVRKDFVSRREQISLLHSLGFTNTRIEKLLVKENRIVPLYAIVTGVLGSLTGVVSGLLNVSIWIWLTTILLTALLTLCVIAFVRFKI</sequence>
<dbReference type="EMBL" id="SNRY01001897">
    <property type="protein sequence ID" value="KAA6327982.1"/>
    <property type="molecule type" value="Genomic_DNA"/>
</dbReference>
<feature type="transmembrane region" description="Helical" evidence="6">
    <location>
        <begin position="517"/>
        <end position="540"/>
    </location>
</feature>
<evidence type="ECO:0000256" key="1">
    <source>
        <dbReference type="ARBA" id="ARBA00004651"/>
    </source>
</evidence>
<dbReference type="InterPro" id="IPR051125">
    <property type="entry name" value="ABC-4/HrtB_transporter"/>
</dbReference>
<feature type="transmembrane region" description="Helical" evidence="6">
    <location>
        <begin position="675"/>
        <end position="694"/>
    </location>
</feature>
<feature type="transmembrane region" description="Helical" evidence="6">
    <location>
        <begin position="1003"/>
        <end position="1024"/>
    </location>
</feature>
<accession>A0A5J4R2N2</accession>